<proteinExistence type="predicted"/>
<sequence>MKRVKIILTTMVLGLLLADVSKAVLAENISPIESIEWGTGVTSESVEMSEESEAESQSTENLEAASGETEEPAQEDSAKEEDSMAEASESSLEEVSTPQELLNRLINGNDTKVLQYTVFDLMAGQIQGIQKVLMYGDNYAYLSRNEPPYLPQSIMFEVDAEGTPQRVFVSLEDVMKYAADAMTIFPESYAGTVVEEFYQYSQEHAAELENKFVELDLSEELLADYQEANQLNQWLLQAVASWMDTEGIDATRVSEEGADLFQIEQDEALHQQFNEIAQGKASDMNAIADFTGNFTEGYFGSVSFAYALNELGVALLNQPNETADTGLEYYLNIADVSFYPIEDEQILSQEAFEELLGFEFLQALQELNASLDTQELKSQLEQVMTEENQAE</sequence>
<dbReference type="OrthoDB" id="9764871at2"/>
<dbReference type="RefSeq" id="WP_118991473.1">
    <property type="nucleotide sequence ID" value="NZ_CP023434.1"/>
</dbReference>
<dbReference type="EMBL" id="CP023434">
    <property type="protein sequence ID" value="AXY26618.1"/>
    <property type="molecule type" value="Genomic_DNA"/>
</dbReference>
<feature type="signal peptide" evidence="2">
    <location>
        <begin position="1"/>
        <end position="26"/>
    </location>
</feature>
<evidence type="ECO:0000313" key="3">
    <source>
        <dbReference type="EMBL" id="AXY26618.1"/>
    </source>
</evidence>
<keyword evidence="4" id="KW-1185">Reference proteome</keyword>
<gene>
    <name evidence="3" type="ORF">CL176_11740</name>
</gene>
<feature type="compositionally biased region" description="Low complexity" evidence="1">
    <location>
        <begin position="85"/>
        <end position="96"/>
    </location>
</feature>
<accession>A0A347WNG1</accession>
<evidence type="ECO:0000313" key="4">
    <source>
        <dbReference type="Proteomes" id="UP000263232"/>
    </source>
</evidence>
<dbReference type="KEGG" id="abae:CL176_11740"/>
<feature type="chain" id="PRO_5038829694" evidence="2">
    <location>
        <begin position="27"/>
        <end position="391"/>
    </location>
</feature>
<protein>
    <submittedName>
        <fullName evidence="3">Uncharacterized protein</fullName>
    </submittedName>
</protein>
<organism evidence="3 4">
    <name type="scientific">Suicoccus acidiformans</name>
    <dbReference type="NCBI Taxonomy" id="2036206"/>
    <lineage>
        <taxon>Bacteria</taxon>
        <taxon>Bacillati</taxon>
        <taxon>Bacillota</taxon>
        <taxon>Bacilli</taxon>
        <taxon>Lactobacillales</taxon>
        <taxon>Aerococcaceae</taxon>
        <taxon>Suicoccus</taxon>
    </lineage>
</organism>
<dbReference type="Proteomes" id="UP000263232">
    <property type="component" value="Chromosome"/>
</dbReference>
<feature type="region of interest" description="Disordered" evidence="1">
    <location>
        <begin position="40"/>
        <end position="96"/>
    </location>
</feature>
<dbReference type="AlphaFoldDB" id="A0A347WNG1"/>
<keyword evidence="2" id="KW-0732">Signal</keyword>
<evidence type="ECO:0000256" key="2">
    <source>
        <dbReference type="SAM" id="SignalP"/>
    </source>
</evidence>
<evidence type="ECO:0000256" key="1">
    <source>
        <dbReference type="SAM" id="MobiDB-lite"/>
    </source>
</evidence>
<reference evidence="3 4" key="1">
    <citation type="submission" date="2017-09" db="EMBL/GenBank/DDBJ databases">
        <title>Complete genome sequence of Oxytococcus suis strain ZY16052.</title>
        <authorList>
            <person name="Li F."/>
        </authorList>
    </citation>
    <scope>NUCLEOTIDE SEQUENCE [LARGE SCALE GENOMIC DNA]</scope>
    <source>
        <strain evidence="3 4">ZY16052</strain>
    </source>
</reference>
<name>A0A347WNG1_9LACT</name>